<keyword evidence="1" id="KW-0813">Transport</keyword>
<evidence type="ECO:0000256" key="6">
    <source>
        <dbReference type="SAM" id="SignalP"/>
    </source>
</evidence>
<feature type="chain" id="PRO_5021418838" evidence="6">
    <location>
        <begin position="19"/>
        <end position="97"/>
    </location>
</feature>
<feature type="signal peptide" evidence="6">
    <location>
        <begin position="1"/>
        <end position="18"/>
    </location>
</feature>
<dbReference type="GO" id="GO:0020037">
    <property type="term" value="F:heme binding"/>
    <property type="evidence" value="ECO:0007669"/>
    <property type="project" value="InterPro"/>
</dbReference>
<dbReference type="OrthoDB" id="9814708at2"/>
<feature type="domain" description="Cytochrome c" evidence="7">
    <location>
        <begin position="25"/>
        <end position="92"/>
    </location>
</feature>
<accession>A0A4Z0LSD7</accession>
<sequence>MKKVVAAALMLCATSVVAQPDMDKYNKSCSVCHTTGAANAPKTHDVEAWAPRMEKGMDALVASVTSGLNAMPPRGMCFDCTPEDYQALITFMSSPAE</sequence>
<keyword evidence="3" id="KW-0479">Metal-binding</keyword>
<evidence type="ECO:0000256" key="3">
    <source>
        <dbReference type="ARBA" id="ARBA00022723"/>
    </source>
</evidence>
<dbReference type="InterPro" id="IPR036909">
    <property type="entry name" value="Cyt_c-like_dom_sf"/>
</dbReference>
<dbReference type="PANTHER" id="PTHR40942:SF2">
    <property type="entry name" value="CYTOCHROME-RELATED"/>
    <property type="match status" value="1"/>
</dbReference>
<keyword evidence="2" id="KW-0349">Heme</keyword>
<evidence type="ECO:0000256" key="1">
    <source>
        <dbReference type="ARBA" id="ARBA00022448"/>
    </source>
</evidence>
<keyword evidence="4" id="KW-0249">Electron transport</keyword>
<dbReference type="EMBL" id="SRLE01000059">
    <property type="protein sequence ID" value="TGD70201.1"/>
    <property type="molecule type" value="Genomic_DNA"/>
</dbReference>
<protein>
    <submittedName>
        <fullName evidence="8">Cytochrome c5 family protein</fullName>
    </submittedName>
</protein>
<evidence type="ECO:0000256" key="4">
    <source>
        <dbReference type="ARBA" id="ARBA00022982"/>
    </source>
</evidence>
<name>A0A4Z0LSD7_9GAMM</name>
<evidence type="ECO:0000313" key="8">
    <source>
        <dbReference type="EMBL" id="TGD70201.1"/>
    </source>
</evidence>
<keyword evidence="6" id="KW-0732">Signal</keyword>
<dbReference type="InterPro" id="IPR002323">
    <property type="entry name" value="Cyt_CIE"/>
</dbReference>
<dbReference type="RefSeq" id="WP_135446689.1">
    <property type="nucleotide sequence ID" value="NZ_SRLE01000059.1"/>
</dbReference>
<evidence type="ECO:0000256" key="5">
    <source>
        <dbReference type="ARBA" id="ARBA00023004"/>
    </source>
</evidence>
<evidence type="ECO:0000313" key="9">
    <source>
        <dbReference type="Proteomes" id="UP000298050"/>
    </source>
</evidence>
<dbReference type="SUPFAM" id="SSF46626">
    <property type="entry name" value="Cytochrome c"/>
    <property type="match status" value="1"/>
</dbReference>
<dbReference type="GO" id="GO:0005506">
    <property type="term" value="F:iron ion binding"/>
    <property type="evidence" value="ECO:0007669"/>
    <property type="project" value="InterPro"/>
</dbReference>
<dbReference type="AlphaFoldDB" id="A0A4Z0LSD7"/>
<keyword evidence="9" id="KW-1185">Reference proteome</keyword>
<keyword evidence="5" id="KW-0408">Iron</keyword>
<dbReference type="GO" id="GO:0009055">
    <property type="term" value="F:electron transfer activity"/>
    <property type="evidence" value="ECO:0007669"/>
    <property type="project" value="InterPro"/>
</dbReference>
<dbReference type="Pfam" id="PF13442">
    <property type="entry name" value="Cytochrome_CBB3"/>
    <property type="match status" value="1"/>
</dbReference>
<comment type="caution">
    <text evidence="8">The sequence shown here is derived from an EMBL/GenBank/DDBJ whole genome shotgun (WGS) entry which is preliminary data.</text>
</comment>
<evidence type="ECO:0000259" key="7">
    <source>
        <dbReference type="Pfam" id="PF13442"/>
    </source>
</evidence>
<dbReference type="PANTHER" id="PTHR40942">
    <property type="match status" value="1"/>
</dbReference>
<organism evidence="8 9">
    <name type="scientific">Mangrovimicrobium sediminis</name>
    <dbReference type="NCBI Taxonomy" id="2562682"/>
    <lineage>
        <taxon>Bacteria</taxon>
        <taxon>Pseudomonadati</taxon>
        <taxon>Pseudomonadota</taxon>
        <taxon>Gammaproteobacteria</taxon>
        <taxon>Cellvibrionales</taxon>
        <taxon>Halieaceae</taxon>
        <taxon>Mangrovimicrobium</taxon>
    </lineage>
</organism>
<dbReference type="Proteomes" id="UP000298050">
    <property type="component" value="Unassembled WGS sequence"/>
</dbReference>
<evidence type="ECO:0000256" key="2">
    <source>
        <dbReference type="ARBA" id="ARBA00022617"/>
    </source>
</evidence>
<dbReference type="Gene3D" id="1.10.760.10">
    <property type="entry name" value="Cytochrome c-like domain"/>
    <property type="match status" value="1"/>
</dbReference>
<dbReference type="InterPro" id="IPR009056">
    <property type="entry name" value="Cyt_c-like_dom"/>
</dbReference>
<reference evidence="8 9" key="1">
    <citation type="submission" date="2019-04" db="EMBL/GenBank/DDBJ databases">
        <title>Taxonomy of novel Haliea sp. from mangrove soil of West Coast of India.</title>
        <authorList>
            <person name="Verma A."/>
            <person name="Kumar P."/>
            <person name="Krishnamurthi S."/>
        </authorList>
    </citation>
    <scope>NUCLEOTIDE SEQUENCE [LARGE SCALE GENOMIC DNA]</scope>
    <source>
        <strain evidence="8 9">SAOS-164</strain>
    </source>
</reference>
<dbReference type="PRINTS" id="PR00607">
    <property type="entry name" value="CYTCHROMECIE"/>
</dbReference>
<gene>
    <name evidence="8" type="ORF">E4634_21315</name>
</gene>
<proteinExistence type="predicted"/>